<dbReference type="InterPro" id="IPR006187">
    <property type="entry name" value="Claudin"/>
</dbReference>
<dbReference type="PRINTS" id="PR01077">
    <property type="entry name" value="CLAUDIN"/>
</dbReference>
<organism evidence="9">
    <name type="scientific">Callorhinchus milii</name>
    <name type="common">Ghost shark</name>
    <dbReference type="NCBI Taxonomy" id="7868"/>
    <lineage>
        <taxon>Eukaryota</taxon>
        <taxon>Metazoa</taxon>
        <taxon>Chordata</taxon>
        <taxon>Craniata</taxon>
        <taxon>Vertebrata</taxon>
        <taxon>Chondrichthyes</taxon>
        <taxon>Holocephali</taxon>
        <taxon>Chimaeriformes</taxon>
        <taxon>Callorhinchidae</taxon>
        <taxon>Callorhinchus</taxon>
    </lineage>
</organism>
<dbReference type="PANTHER" id="PTHR12002">
    <property type="entry name" value="CLAUDIN"/>
    <property type="match status" value="1"/>
</dbReference>
<keyword evidence="2 8" id="KW-0796">Tight junction</keyword>
<evidence type="ECO:0000256" key="5">
    <source>
        <dbReference type="ARBA" id="ARBA00022949"/>
    </source>
</evidence>
<comment type="similarity">
    <text evidence="1 8">Belongs to the claudin family.</text>
</comment>
<comment type="subcellular location">
    <subcellularLocation>
        <location evidence="8">Cell junction</location>
        <location evidence="8">Tight junction</location>
    </subcellularLocation>
    <subcellularLocation>
        <location evidence="8">Cell membrane</location>
        <topology evidence="8">Multi-pass membrane protein</topology>
    </subcellularLocation>
</comment>
<evidence type="ECO:0000313" key="9">
    <source>
        <dbReference type="EMBL" id="AFM87309.1"/>
    </source>
</evidence>
<dbReference type="InterPro" id="IPR004031">
    <property type="entry name" value="PMP22/EMP/MP20/Claudin"/>
</dbReference>
<dbReference type="GO" id="GO:0005198">
    <property type="term" value="F:structural molecule activity"/>
    <property type="evidence" value="ECO:0007669"/>
    <property type="project" value="InterPro"/>
</dbReference>
<dbReference type="GO" id="GO:0005886">
    <property type="term" value="C:plasma membrane"/>
    <property type="evidence" value="ECO:0007669"/>
    <property type="project" value="UniProtKB-SubCell"/>
</dbReference>
<accession>K4G4Y6</accession>
<evidence type="ECO:0000256" key="2">
    <source>
        <dbReference type="ARBA" id="ARBA00022427"/>
    </source>
</evidence>
<name>K4G4Y6_CALMI</name>
<dbReference type="AlphaFoldDB" id="K4G4Y6"/>
<keyword evidence="5 8" id="KW-0965">Cell junction</keyword>
<dbReference type="EMBL" id="JX208995">
    <property type="protein sequence ID" value="AFM87309.1"/>
    <property type="molecule type" value="mRNA"/>
</dbReference>
<evidence type="ECO:0000256" key="8">
    <source>
        <dbReference type="RuleBase" id="RU060637"/>
    </source>
</evidence>
<feature type="transmembrane region" description="Helical" evidence="8">
    <location>
        <begin position="120"/>
        <end position="139"/>
    </location>
</feature>
<evidence type="ECO:0000256" key="1">
    <source>
        <dbReference type="ARBA" id="ARBA00008295"/>
    </source>
</evidence>
<dbReference type="Gene3D" id="1.20.140.150">
    <property type="match status" value="1"/>
</dbReference>
<feature type="transmembrane region" description="Helical" evidence="8">
    <location>
        <begin position="159"/>
        <end position="180"/>
    </location>
</feature>
<keyword evidence="6 8" id="KW-1133">Transmembrane helix</keyword>
<dbReference type="PROSITE" id="PS01346">
    <property type="entry name" value="CLAUDIN"/>
    <property type="match status" value="1"/>
</dbReference>
<dbReference type="FunFam" id="1.20.140.150:FF:000001">
    <property type="entry name" value="Claudin"/>
    <property type="match status" value="1"/>
</dbReference>
<keyword evidence="4 8" id="KW-0812">Transmembrane</keyword>
<comment type="function">
    <text evidence="8">Claudins function as major constituents of the tight junction complexes that regulate the permeability of epithelia.</text>
</comment>
<keyword evidence="7 8" id="KW-0472">Membrane</keyword>
<comment type="caution">
    <text evidence="8">Lacks conserved residue(s) required for the propagation of feature annotation.</text>
</comment>
<keyword evidence="3 8" id="KW-1003">Cell membrane</keyword>
<evidence type="ECO:0000256" key="6">
    <source>
        <dbReference type="ARBA" id="ARBA00022989"/>
    </source>
</evidence>
<proteinExistence type="evidence at transcript level"/>
<dbReference type="GO" id="GO:0005923">
    <property type="term" value="C:bicellular tight junction"/>
    <property type="evidence" value="ECO:0007669"/>
    <property type="project" value="UniProtKB-SubCell"/>
</dbReference>
<protein>
    <recommendedName>
        <fullName evidence="8">Claudin</fullName>
    </recommendedName>
</protein>
<dbReference type="Pfam" id="PF00822">
    <property type="entry name" value="PMP22_Claudin"/>
    <property type="match status" value="1"/>
</dbReference>
<evidence type="ECO:0000256" key="4">
    <source>
        <dbReference type="ARBA" id="ARBA00022692"/>
    </source>
</evidence>
<dbReference type="InterPro" id="IPR017974">
    <property type="entry name" value="Claudin_CS"/>
</dbReference>
<evidence type="ECO:0000256" key="3">
    <source>
        <dbReference type="ARBA" id="ARBA00022475"/>
    </source>
</evidence>
<feature type="transmembrane region" description="Helical" evidence="8">
    <location>
        <begin position="79"/>
        <end position="99"/>
    </location>
</feature>
<sequence length="227" mass="24324">MSGVDTVGFVLGVSGWVLTAVCLANEEWKVSTLDGSVITTSTIYENLWKSCASDSTGVYNCRYFLSLFGLSNYVRASQALMIISIILGFLAGIVALLGLQCVKVGSSDPLVKGKIALAGGITYIMAALCAMVPVSWYAFKITMQFYDLFYPGTKYEIGAGLYIGWAGSSLSLIGGILLCCSCKSANRKKGNYPVSYQLGRSVLGPASRKWGSELDDSNYNKSARGTR</sequence>
<evidence type="ECO:0000256" key="7">
    <source>
        <dbReference type="ARBA" id="ARBA00023136"/>
    </source>
</evidence>
<reference evidence="9" key="1">
    <citation type="journal article" date="2012" name="PLoS ONE">
        <title>Sequencing and Analysis of Full-Length cDNAs, 5'-ESTs and 3'-ESTs from a Cartilaginous Fish, the Elephant Shark (Callorhinchus milii).</title>
        <authorList>
            <person name="Tan Y.Y."/>
            <person name="Kodzius R."/>
            <person name="Tay B.H."/>
            <person name="Tay A."/>
            <person name="Brenner S."/>
            <person name="Venkatesh B."/>
        </authorList>
    </citation>
    <scope>NUCLEOTIDE SEQUENCE</scope>
    <source>
        <tissue evidence="9">Kidney</tissue>
    </source>
</reference>